<dbReference type="PATRIC" id="fig|1397108.4.peg.848"/>
<proteinExistence type="predicted"/>
<reference evidence="1 2" key="1">
    <citation type="submission" date="2015-05" db="EMBL/GenBank/DDBJ databases">
        <authorList>
            <person name="Wang D.B."/>
            <person name="Wang M."/>
        </authorList>
    </citation>
    <scope>NUCLEOTIDE SEQUENCE [LARGE SCALE GENOMIC DNA]</scope>
    <source>
        <strain evidence="1 2">IMCC 12053</strain>
    </source>
</reference>
<name>A0A0P0A8A6_9RHOB</name>
<dbReference type="KEGG" id="cmar:IMCC12053_821"/>
<dbReference type="InterPro" id="IPR018919">
    <property type="entry name" value="DUF2484"/>
</dbReference>
<evidence type="ECO:0000313" key="2">
    <source>
        <dbReference type="Proteomes" id="UP000064920"/>
    </source>
</evidence>
<dbReference type="RefSeq" id="WP_062215957.1">
    <property type="nucleotide sequence ID" value="NZ_CP012023.1"/>
</dbReference>
<dbReference type="STRING" id="1397108.IMCC12053_821"/>
<dbReference type="OrthoDB" id="7862849at2"/>
<keyword evidence="2" id="KW-1185">Reference proteome</keyword>
<dbReference type="Proteomes" id="UP000064920">
    <property type="component" value="Chromosome"/>
</dbReference>
<accession>A0A0P0A8A6</accession>
<dbReference type="EC" id="1.3.1.98" evidence="1"/>
<gene>
    <name evidence="1" type="ORF">IMCC12053_821</name>
</gene>
<protein>
    <submittedName>
        <fullName evidence="1">UDP-N-acetylenolpyruvoylglucosamine reductase</fullName>
        <ecNumber evidence="1">1.3.1.98</ecNumber>
    </submittedName>
</protein>
<keyword evidence="1" id="KW-0560">Oxidoreductase</keyword>
<dbReference type="AlphaFoldDB" id="A0A0P0A8A6"/>
<dbReference type="EMBL" id="CP012023">
    <property type="protein sequence ID" value="ALI54769.1"/>
    <property type="molecule type" value="Genomic_DNA"/>
</dbReference>
<dbReference type="Pfam" id="PF10658">
    <property type="entry name" value="DUF2484"/>
    <property type="match status" value="1"/>
</dbReference>
<sequence length="86" mass="9409">MSISLILACLWAIAANVVAMVPSKSNHWRQAYVLIAAGVPIVGYVTYENGPWVGLIVLAAGVSILRWPVIYFGRWLKRTTIKGPAE</sequence>
<organism evidence="1 2">
    <name type="scientific">Celeribacter marinus</name>
    <dbReference type="NCBI Taxonomy" id="1397108"/>
    <lineage>
        <taxon>Bacteria</taxon>
        <taxon>Pseudomonadati</taxon>
        <taxon>Pseudomonadota</taxon>
        <taxon>Alphaproteobacteria</taxon>
        <taxon>Rhodobacterales</taxon>
        <taxon>Roseobacteraceae</taxon>
        <taxon>Celeribacter</taxon>
    </lineage>
</organism>
<evidence type="ECO:0000313" key="1">
    <source>
        <dbReference type="EMBL" id="ALI54769.1"/>
    </source>
</evidence>
<dbReference type="GO" id="GO:0008762">
    <property type="term" value="F:UDP-N-acetylmuramate dehydrogenase activity"/>
    <property type="evidence" value="ECO:0007669"/>
    <property type="project" value="UniProtKB-EC"/>
</dbReference>